<evidence type="ECO:0000313" key="5">
    <source>
        <dbReference type="Proteomes" id="UP000824204"/>
    </source>
</evidence>
<reference evidence="4" key="1">
    <citation type="journal article" date="2021" name="PeerJ">
        <title>Extensive microbial diversity within the chicken gut microbiome revealed by metagenomics and culture.</title>
        <authorList>
            <person name="Gilroy R."/>
            <person name="Ravi A."/>
            <person name="Getino M."/>
            <person name="Pursley I."/>
            <person name="Horton D.L."/>
            <person name="Alikhan N.F."/>
            <person name="Baker D."/>
            <person name="Gharbi K."/>
            <person name="Hall N."/>
            <person name="Watson M."/>
            <person name="Adriaenssens E.M."/>
            <person name="Foster-Nyarko E."/>
            <person name="Jarju S."/>
            <person name="Secka A."/>
            <person name="Antonio M."/>
            <person name="Oren A."/>
            <person name="Chaudhuri R.R."/>
            <person name="La Ragione R."/>
            <person name="Hildebrand F."/>
            <person name="Pallen M.J."/>
        </authorList>
    </citation>
    <scope>NUCLEOTIDE SEQUENCE</scope>
    <source>
        <strain evidence="4">811</strain>
    </source>
</reference>
<dbReference type="PANTHER" id="PTHR35936">
    <property type="entry name" value="MEMBRANE-BOUND LYTIC MUREIN TRANSGLYCOSYLASE F"/>
    <property type="match status" value="1"/>
</dbReference>
<reference evidence="4" key="2">
    <citation type="submission" date="2021-04" db="EMBL/GenBank/DDBJ databases">
        <authorList>
            <person name="Gilroy R."/>
        </authorList>
    </citation>
    <scope>NUCLEOTIDE SEQUENCE</scope>
    <source>
        <strain evidence="4">811</strain>
    </source>
</reference>
<organism evidence="4 5">
    <name type="scientific">Candidatus Borkfalkia faecipullorum</name>
    <dbReference type="NCBI Taxonomy" id="2838510"/>
    <lineage>
        <taxon>Bacteria</taxon>
        <taxon>Bacillati</taxon>
        <taxon>Bacillota</taxon>
        <taxon>Clostridia</taxon>
        <taxon>Christensenellales</taxon>
        <taxon>Christensenellaceae</taxon>
        <taxon>Candidatus Borkfalkia</taxon>
    </lineage>
</organism>
<evidence type="ECO:0000256" key="2">
    <source>
        <dbReference type="SAM" id="SignalP"/>
    </source>
</evidence>
<dbReference type="InterPro" id="IPR001638">
    <property type="entry name" value="Solute-binding_3/MltF_N"/>
</dbReference>
<dbReference type="SUPFAM" id="SSF53850">
    <property type="entry name" value="Periplasmic binding protein-like II"/>
    <property type="match status" value="1"/>
</dbReference>
<accession>A0A9D1V8P0</accession>
<evidence type="ECO:0000313" key="4">
    <source>
        <dbReference type="EMBL" id="HIX07923.1"/>
    </source>
</evidence>
<dbReference type="PROSITE" id="PS51257">
    <property type="entry name" value="PROKAR_LIPOPROTEIN"/>
    <property type="match status" value="1"/>
</dbReference>
<protein>
    <submittedName>
        <fullName evidence="4">Transporter substrate-binding domain-containing protein</fullName>
    </submittedName>
</protein>
<dbReference type="Pfam" id="PF00497">
    <property type="entry name" value="SBP_bac_3"/>
    <property type="match status" value="1"/>
</dbReference>
<feature type="signal peptide" evidence="2">
    <location>
        <begin position="1"/>
        <end position="23"/>
    </location>
</feature>
<dbReference type="SMART" id="SM00062">
    <property type="entry name" value="PBPb"/>
    <property type="match status" value="1"/>
</dbReference>
<feature type="chain" id="PRO_5038408792" evidence="2">
    <location>
        <begin position="24"/>
        <end position="293"/>
    </location>
</feature>
<gene>
    <name evidence="4" type="ORF">H9741_05600</name>
</gene>
<dbReference type="AlphaFoldDB" id="A0A9D1V8P0"/>
<name>A0A9D1V8P0_9FIRM</name>
<dbReference type="PANTHER" id="PTHR35936:SF17">
    <property type="entry name" value="ARGININE-BINDING EXTRACELLULAR PROTEIN ARTP"/>
    <property type="match status" value="1"/>
</dbReference>
<comment type="caution">
    <text evidence="4">The sequence shown here is derived from an EMBL/GenBank/DDBJ whole genome shotgun (WGS) entry which is preliminary data.</text>
</comment>
<dbReference type="EMBL" id="DXFX01000071">
    <property type="protein sequence ID" value="HIX07923.1"/>
    <property type="molecule type" value="Genomic_DNA"/>
</dbReference>
<evidence type="ECO:0000256" key="1">
    <source>
        <dbReference type="ARBA" id="ARBA00022729"/>
    </source>
</evidence>
<evidence type="ECO:0000259" key="3">
    <source>
        <dbReference type="SMART" id="SM00062"/>
    </source>
</evidence>
<proteinExistence type="predicted"/>
<feature type="domain" description="Solute-binding protein family 3/N-terminal" evidence="3">
    <location>
        <begin position="110"/>
        <end position="293"/>
    </location>
</feature>
<dbReference type="Proteomes" id="UP000824204">
    <property type="component" value="Unassembled WGS sequence"/>
</dbReference>
<dbReference type="Gene3D" id="3.40.190.10">
    <property type="entry name" value="Periplasmic binding protein-like II"/>
    <property type="match status" value="4"/>
</dbReference>
<keyword evidence="1 2" id="KW-0732">Signal</keyword>
<sequence length="293" mass="31264">MKKVLFAVVSALLVAVMAVSAVACSGGTKVKVIEIDLSAEEYGIAIEKGNTELKTQIDEIVNDLIGDGVDVDGKKVKFNDIYLEEMEAFENGEFLSIGEVATESTNRDNELVVATNAEFAPFEYISGESFGGIDMQVAKIIADKMGKTLVIKHMAFESVIGSITTGMADIGMAAMTISADRLEEVDFSVPYCKTAQRIAVAADDTRFDECKTAEDVNNVLKGLSGVKAGGATGQTGLYYLQGSEDFGFEGFANLEIQQFTKVSNAVQALVSGNIEIVCADRDTLKVATDGVNR</sequence>